<dbReference type="GO" id="GO:0009086">
    <property type="term" value="P:methionine biosynthetic process"/>
    <property type="evidence" value="ECO:0007669"/>
    <property type="project" value="InterPro"/>
</dbReference>
<dbReference type="EMBL" id="MFAF01000004">
    <property type="protein sequence ID" value="OGD79677.1"/>
    <property type="molecule type" value="Genomic_DNA"/>
</dbReference>
<dbReference type="GO" id="GO:0003871">
    <property type="term" value="F:5-methyltetrahydropteroyltriglutamate-homocysteine S-methyltransferase activity"/>
    <property type="evidence" value="ECO:0007669"/>
    <property type="project" value="InterPro"/>
</dbReference>
<feature type="domain" description="Cobalamin-independent methionine synthase MetE C-terminal/archaeal" evidence="4">
    <location>
        <begin position="62"/>
        <end position="374"/>
    </location>
</feature>
<evidence type="ECO:0000256" key="2">
    <source>
        <dbReference type="ARBA" id="ARBA00022723"/>
    </source>
</evidence>
<dbReference type="STRING" id="1817816.A2Y64_06950"/>
<dbReference type="InterPro" id="IPR002629">
    <property type="entry name" value="Met_Synth_C/arc"/>
</dbReference>
<organism evidence="5 6">
    <name type="scientific">Candidatus Coatesbacteria bacterium RBG_13_66_14</name>
    <dbReference type="NCBI Taxonomy" id="1817816"/>
    <lineage>
        <taxon>Bacteria</taxon>
        <taxon>Candidatus Coatesiibacteriota</taxon>
    </lineage>
</organism>
<dbReference type="Gene3D" id="3.20.20.210">
    <property type="match status" value="1"/>
</dbReference>
<sequence length="385" mass="43580">MRPLFTHEIGSMAKPPWRVKPFRGKPLDDNDLEHAREWGGRLGVEEQDELLELLAKRDGFTAEEKDRIVRFSSLFGVRLQERAGLDLVWDGEQHRVEMYEYPVRRMGGFAFRGHVRSFDDKYYRKASCVARPSLEAPYHTEEYRTIASFARREVKIPVTGAYTLVDWSFDEHYGGGVAPGARDVGQTRKEARARFLYDVAGDIVHPNLCSLHEAGARFLQIDEPAATTKRDEIPEFIEATRLSVGDLAGKAFFTVHICFSNYDLLFPRLTELEGVLDEVHLEYANRDSREPGVSKDKRIGYGILDFLKGTAFVVGLGVLDVHTDFIEPPELIRDRILFACEVVGDPGRVFVAPDCGLRTRTWEVAFAKLSNMVAGRDLAAERLGL</sequence>
<protein>
    <recommendedName>
        <fullName evidence="4">Cobalamin-independent methionine synthase MetE C-terminal/archaeal domain-containing protein</fullName>
    </recommendedName>
</protein>
<evidence type="ECO:0000313" key="5">
    <source>
        <dbReference type="EMBL" id="OGD79677.1"/>
    </source>
</evidence>
<dbReference type="CDD" id="cd03311">
    <property type="entry name" value="CIMS_C_terminal_like"/>
    <property type="match status" value="1"/>
</dbReference>
<evidence type="ECO:0000256" key="3">
    <source>
        <dbReference type="ARBA" id="ARBA00022833"/>
    </source>
</evidence>
<evidence type="ECO:0000313" key="6">
    <source>
        <dbReference type="Proteomes" id="UP000177187"/>
    </source>
</evidence>
<comment type="cofactor">
    <cofactor evidence="1">
        <name>Zn(2+)</name>
        <dbReference type="ChEBI" id="CHEBI:29105"/>
    </cofactor>
</comment>
<accession>A0A1F5FJ90</accession>
<evidence type="ECO:0000259" key="4">
    <source>
        <dbReference type="Pfam" id="PF01717"/>
    </source>
</evidence>
<comment type="caution">
    <text evidence="5">The sequence shown here is derived from an EMBL/GenBank/DDBJ whole genome shotgun (WGS) entry which is preliminary data.</text>
</comment>
<dbReference type="SUPFAM" id="SSF51726">
    <property type="entry name" value="UROD/MetE-like"/>
    <property type="match status" value="1"/>
</dbReference>
<name>A0A1F5FJ90_9BACT</name>
<dbReference type="AlphaFoldDB" id="A0A1F5FJ90"/>
<dbReference type="PANTHER" id="PTHR30519">
    <property type="entry name" value="5-METHYLTETRAHYDROPTEROYLTRIGLUTAMATE--HOMOCYSTEINE METHYLTRANSFERASE"/>
    <property type="match status" value="1"/>
</dbReference>
<proteinExistence type="predicted"/>
<keyword evidence="3" id="KW-0862">Zinc</keyword>
<dbReference type="Proteomes" id="UP000177187">
    <property type="component" value="Unassembled WGS sequence"/>
</dbReference>
<keyword evidence="2" id="KW-0479">Metal-binding</keyword>
<dbReference type="InterPro" id="IPR038071">
    <property type="entry name" value="UROD/MetE-like_sf"/>
</dbReference>
<evidence type="ECO:0000256" key="1">
    <source>
        <dbReference type="ARBA" id="ARBA00001947"/>
    </source>
</evidence>
<reference evidence="5 6" key="1">
    <citation type="journal article" date="2016" name="Nat. Commun.">
        <title>Thousands of microbial genomes shed light on interconnected biogeochemical processes in an aquifer system.</title>
        <authorList>
            <person name="Anantharaman K."/>
            <person name="Brown C.T."/>
            <person name="Hug L.A."/>
            <person name="Sharon I."/>
            <person name="Castelle C.J."/>
            <person name="Probst A.J."/>
            <person name="Thomas B.C."/>
            <person name="Singh A."/>
            <person name="Wilkins M.J."/>
            <person name="Karaoz U."/>
            <person name="Brodie E.L."/>
            <person name="Williams K.H."/>
            <person name="Hubbard S.S."/>
            <person name="Banfield J.F."/>
        </authorList>
    </citation>
    <scope>NUCLEOTIDE SEQUENCE [LARGE SCALE GENOMIC DNA]</scope>
</reference>
<gene>
    <name evidence="5" type="ORF">A2Y64_06950</name>
</gene>
<dbReference type="GO" id="GO:0008270">
    <property type="term" value="F:zinc ion binding"/>
    <property type="evidence" value="ECO:0007669"/>
    <property type="project" value="InterPro"/>
</dbReference>
<dbReference type="Pfam" id="PF01717">
    <property type="entry name" value="Meth_synt_2"/>
    <property type="match status" value="1"/>
</dbReference>